<evidence type="ECO:0000256" key="5">
    <source>
        <dbReference type="HAMAP-Rule" id="MF_00402"/>
    </source>
</evidence>
<dbReference type="AlphaFoldDB" id="A0A7X9HGG3"/>
<dbReference type="InterPro" id="IPR008991">
    <property type="entry name" value="Translation_prot_SH3-like_sf"/>
</dbReference>
<gene>
    <name evidence="5 7" type="primary">rplS</name>
    <name evidence="7" type="ORF">GYA27_01480</name>
</gene>
<dbReference type="InterPro" id="IPR038657">
    <property type="entry name" value="Ribosomal_bL19_sf"/>
</dbReference>
<dbReference type="GO" id="GO:0022625">
    <property type="term" value="C:cytosolic large ribosomal subunit"/>
    <property type="evidence" value="ECO:0007669"/>
    <property type="project" value="TreeGrafter"/>
</dbReference>
<evidence type="ECO:0000313" key="8">
    <source>
        <dbReference type="Proteomes" id="UP000526033"/>
    </source>
</evidence>
<dbReference type="InterPro" id="IPR018257">
    <property type="entry name" value="Ribosomal_bL19_CS"/>
</dbReference>
<accession>A0A7X9HGG3</accession>
<dbReference type="InterPro" id="IPR001857">
    <property type="entry name" value="Ribosomal_bL19"/>
</dbReference>
<keyword evidence="3 5" id="KW-0687">Ribonucleoprotein</keyword>
<dbReference type="EMBL" id="JAAZNL010000016">
    <property type="protein sequence ID" value="NMB69859.1"/>
    <property type="molecule type" value="Genomic_DNA"/>
</dbReference>
<name>A0A7X9HGG3_UNCKA</name>
<evidence type="ECO:0000256" key="6">
    <source>
        <dbReference type="RuleBase" id="RU000559"/>
    </source>
</evidence>
<dbReference type="PANTHER" id="PTHR15680:SF9">
    <property type="entry name" value="LARGE RIBOSOMAL SUBUNIT PROTEIN BL19M"/>
    <property type="match status" value="1"/>
</dbReference>
<comment type="caution">
    <text evidence="7">The sequence shown here is derived from an EMBL/GenBank/DDBJ whole genome shotgun (WGS) entry which is preliminary data.</text>
</comment>
<evidence type="ECO:0000256" key="2">
    <source>
        <dbReference type="ARBA" id="ARBA00022980"/>
    </source>
</evidence>
<comment type="function">
    <text evidence="5 6">This protein is located at the 30S-50S ribosomal subunit interface and may play a role in the structure and function of the aminoacyl-tRNA binding site.</text>
</comment>
<dbReference type="PIRSF" id="PIRSF002191">
    <property type="entry name" value="Ribosomal_L19"/>
    <property type="match status" value="1"/>
</dbReference>
<evidence type="ECO:0000313" key="7">
    <source>
        <dbReference type="EMBL" id="NMB69859.1"/>
    </source>
</evidence>
<evidence type="ECO:0000256" key="3">
    <source>
        <dbReference type="ARBA" id="ARBA00023274"/>
    </source>
</evidence>
<organism evidence="7 8">
    <name type="scientific">candidate division WWE3 bacterium</name>
    <dbReference type="NCBI Taxonomy" id="2053526"/>
    <lineage>
        <taxon>Bacteria</taxon>
        <taxon>Katanobacteria</taxon>
    </lineage>
</organism>
<dbReference type="HAMAP" id="MF_00402">
    <property type="entry name" value="Ribosomal_bL19"/>
    <property type="match status" value="1"/>
</dbReference>
<protein>
    <recommendedName>
        <fullName evidence="4 5">Large ribosomal subunit protein bL19</fullName>
    </recommendedName>
</protein>
<dbReference type="PANTHER" id="PTHR15680">
    <property type="entry name" value="RIBOSOMAL PROTEIN L19"/>
    <property type="match status" value="1"/>
</dbReference>
<evidence type="ECO:0000256" key="1">
    <source>
        <dbReference type="ARBA" id="ARBA00005781"/>
    </source>
</evidence>
<dbReference type="PROSITE" id="PS01015">
    <property type="entry name" value="RIBOSOMAL_L19"/>
    <property type="match status" value="1"/>
</dbReference>
<dbReference type="Pfam" id="PF01245">
    <property type="entry name" value="Ribosomal_L19"/>
    <property type="match status" value="1"/>
</dbReference>
<proteinExistence type="inferred from homology"/>
<dbReference type="SUPFAM" id="SSF50104">
    <property type="entry name" value="Translation proteins SH3-like domain"/>
    <property type="match status" value="1"/>
</dbReference>
<dbReference type="PRINTS" id="PR00061">
    <property type="entry name" value="RIBOSOMALL19"/>
</dbReference>
<dbReference type="GO" id="GO:0003735">
    <property type="term" value="F:structural constituent of ribosome"/>
    <property type="evidence" value="ECO:0007669"/>
    <property type="project" value="InterPro"/>
</dbReference>
<evidence type="ECO:0000256" key="4">
    <source>
        <dbReference type="ARBA" id="ARBA00035171"/>
    </source>
</evidence>
<dbReference type="GO" id="GO:0006412">
    <property type="term" value="P:translation"/>
    <property type="evidence" value="ECO:0007669"/>
    <property type="project" value="UniProtKB-UniRule"/>
</dbReference>
<dbReference type="NCBIfam" id="TIGR01024">
    <property type="entry name" value="rplS_bact"/>
    <property type="match status" value="1"/>
</dbReference>
<comment type="similarity">
    <text evidence="1 5 6">Belongs to the bacterial ribosomal protein bL19 family.</text>
</comment>
<reference evidence="7 8" key="1">
    <citation type="journal article" date="2020" name="Biotechnol. Biofuels">
        <title>New insights from the biogas microbiome by comprehensive genome-resolved metagenomics of nearly 1600 species originating from multiple anaerobic digesters.</title>
        <authorList>
            <person name="Campanaro S."/>
            <person name="Treu L."/>
            <person name="Rodriguez-R L.M."/>
            <person name="Kovalovszki A."/>
            <person name="Ziels R.M."/>
            <person name="Maus I."/>
            <person name="Zhu X."/>
            <person name="Kougias P.G."/>
            <person name="Basile A."/>
            <person name="Luo G."/>
            <person name="Schluter A."/>
            <person name="Konstantinidis K.T."/>
            <person name="Angelidaki I."/>
        </authorList>
    </citation>
    <scope>NUCLEOTIDE SEQUENCE [LARGE SCALE GENOMIC DNA]</scope>
    <source>
        <strain evidence="7">AS27yjCOA_165</strain>
    </source>
</reference>
<sequence length="139" mass="15638">MAEKEVKLITSDPSTYPDFRAGDTVRVHYKIIEGDKARIQPYEGIVLSRKGSGTSKSFTVRRIGADNVAVERIFPLFSPNIEKIELVKTGDVRRAKLYYLREKKGREAMRIKEGKVKVSSTKEVVAEESTATTEETGQE</sequence>
<dbReference type="Gene3D" id="2.30.30.790">
    <property type="match status" value="1"/>
</dbReference>
<keyword evidence="2 5" id="KW-0689">Ribosomal protein</keyword>
<dbReference type="Proteomes" id="UP000526033">
    <property type="component" value="Unassembled WGS sequence"/>
</dbReference>